<gene>
    <name evidence="1" type="ORF">H9659_08645</name>
</gene>
<reference evidence="1 2" key="1">
    <citation type="submission" date="2020-08" db="EMBL/GenBank/DDBJ databases">
        <title>A Genomic Blueprint of the Chicken Gut Microbiome.</title>
        <authorList>
            <person name="Gilroy R."/>
            <person name="Ravi A."/>
            <person name="Getino M."/>
            <person name="Pursley I."/>
            <person name="Horton D.L."/>
            <person name="Alikhan N.-F."/>
            <person name="Baker D."/>
            <person name="Gharbi K."/>
            <person name="Hall N."/>
            <person name="Watson M."/>
            <person name="Adriaenssens E.M."/>
            <person name="Foster-Nyarko E."/>
            <person name="Jarju S."/>
            <person name="Secka A."/>
            <person name="Antonio M."/>
            <person name="Oren A."/>
            <person name="Chaudhuri R."/>
            <person name="La Ragione R.M."/>
            <person name="Hildebrand F."/>
            <person name="Pallen M.J."/>
        </authorList>
    </citation>
    <scope>NUCLEOTIDE SEQUENCE [LARGE SCALE GENOMIC DNA]</scope>
    <source>
        <strain evidence="1 2">Sa3CUA8</strain>
    </source>
</reference>
<keyword evidence="2" id="KW-1185">Reference proteome</keyword>
<dbReference type="EMBL" id="JACSQY010000005">
    <property type="protein sequence ID" value="MBD7908396.1"/>
    <property type="molecule type" value="Genomic_DNA"/>
</dbReference>
<sequence length="411" mass="46019">MVKKNEQGYALLTVLLLITLITIVSAVFLSSSISNAKQEKTIDNNQLKVVVAEAGLDYTKVQFLNEFYRKKPELERQAEKMITDFKNSNTTSKTPENFSKMYKNVREKTAVALIAYLKEVNVSTIGSSTFDHNGNFYYDLDRNLKKTDDYVSLVWTNNDNVAIGLRKDGYTVEVSGAILGKMKGDQKNVRLVYEQTFTIPSFDPSNSPVPPNNGNGSLPININNLYPLPEPAKICASQRIDNEICVHYGVDNIKEMKISTVYFPNGFDNEKKGNTAANNSTFFVKKFLMLKNFNNNEKLQMYIDGTLKVLNNFKVNDSLIVVNGDAQIDNNLEIKQGSKVCIAGNLNAGKIKFGDSGHLYLLDIPSNNKFNGSNITKLSSKSEVLKQCLNNSVDTSFTVNWLEPVIDVIYK</sequence>
<evidence type="ECO:0008006" key="3">
    <source>
        <dbReference type="Google" id="ProtNLM"/>
    </source>
</evidence>
<protein>
    <recommendedName>
        <fullName evidence="3">Type 4 fimbrial biogenesis protein PilX N-terminal domain-containing protein</fullName>
    </recommendedName>
</protein>
<name>A0ABR8PJM5_9BACL</name>
<evidence type="ECO:0000313" key="1">
    <source>
        <dbReference type="EMBL" id="MBD7908396.1"/>
    </source>
</evidence>
<comment type="caution">
    <text evidence="1">The sequence shown here is derived from an EMBL/GenBank/DDBJ whole genome shotgun (WGS) entry which is preliminary data.</text>
</comment>
<evidence type="ECO:0000313" key="2">
    <source>
        <dbReference type="Proteomes" id="UP000659496"/>
    </source>
</evidence>
<dbReference type="RefSeq" id="WP_191689539.1">
    <property type="nucleotide sequence ID" value="NZ_JACSQY010000005.1"/>
</dbReference>
<organism evidence="1 2">
    <name type="scientific">Sporosarcina gallistercoris</name>
    <dbReference type="NCBI Taxonomy" id="2762245"/>
    <lineage>
        <taxon>Bacteria</taxon>
        <taxon>Bacillati</taxon>
        <taxon>Bacillota</taxon>
        <taxon>Bacilli</taxon>
        <taxon>Bacillales</taxon>
        <taxon>Caryophanaceae</taxon>
        <taxon>Sporosarcina</taxon>
    </lineage>
</organism>
<proteinExistence type="predicted"/>
<accession>A0ABR8PJM5</accession>
<dbReference type="Proteomes" id="UP000659496">
    <property type="component" value="Unassembled WGS sequence"/>
</dbReference>